<evidence type="ECO:0000256" key="3">
    <source>
        <dbReference type="ARBA" id="ARBA00004434"/>
    </source>
</evidence>
<dbReference type="HOGENOM" id="CLU_811814_0_0_1"/>
<keyword evidence="9 15" id="KW-0274">FAD</keyword>
<evidence type="ECO:0000256" key="1">
    <source>
        <dbReference type="ARBA" id="ARBA00001974"/>
    </source>
</evidence>
<dbReference type="GeneID" id="24111758"/>
<evidence type="ECO:0000256" key="8">
    <source>
        <dbReference type="ARBA" id="ARBA00022792"/>
    </source>
</evidence>
<keyword evidence="8" id="KW-0999">Mitochondrion inner membrane</keyword>
<comment type="cofactor">
    <cofactor evidence="1 15">
        <name>FAD</name>
        <dbReference type="ChEBI" id="CHEBI:57692"/>
    </cofactor>
</comment>
<name>R9PCE8_PSEHS</name>
<evidence type="ECO:0000313" key="18">
    <source>
        <dbReference type="Proteomes" id="UP000014071"/>
    </source>
</evidence>
<evidence type="ECO:0000256" key="13">
    <source>
        <dbReference type="ARBA" id="ARBA00023136"/>
    </source>
</evidence>
<evidence type="ECO:0000256" key="11">
    <source>
        <dbReference type="ARBA" id="ARBA00023002"/>
    </source>
</evidence>
<evidence type="ECO:0000256" key="5">
    <source>
        <dbReference type="ARBA" id="ARBA00008370"/>
    </source>
</evidence>
<dbReference type="InterPro" id="IPR036774">
    <property type="entry name" value="ERV/ALR_sulphydryl_oxid_sf"/>
</dbReference>
<evidence type="ECO:0000256" key="6">
    <source>
        <dbReference type="ARBA" id="ARBA00022630"/>
    </source>
</evidence>
<evidence type="ECO:0000256" key="7">
    <source>
        <dbReference type="ARBA" id="ARBA00022692"/>
    </source>
</evidence>
<dbReference type="InterPro" id="IPR017905">
    <property type="entry name" value="ERV/ALR_sulphydryl_oxidase"/>
</dbReference>
<dbReference type="Gene3D" id="1.20.120.310">
    <property type="entry name" value="ERV/ALR sulfhydryl oxidase domain"/>
    <property type="match status" value="1"/>
</dbReference>
<dbReference type="InterPro" id="IPR020164">
    <property type="entry name" value="Cyt_c_Oxase_assmbl_COX16"/>
</dbReference>
<keyword evidence="12" id="KW-0496">Mitochondrion</keyword>
<dbReference type="PROSITE" id="PS51324">
    <property type="entry name" value="ERV_ALR"/>
    <property type="match status" value="1"/>
</dbReference>
<feature type="domain" description="ERV/ALR sulfhydryl oxidase" evidence="16">
    <location>
        <begin position="222"/>
        <end position="337"/>
    </location>
</feature>
<dbReference type="Pfam" id="PF14138">
    <property type="entry name" value="COX16"/>
    <property type="match status" value="1"/>
</dbReference>
<dbReference type="STRING" id="1305764.R9PCE8"/>
<evidence type="ECO:0000256" key="4">
    <source>
        <dbReference type="ARBA" id="ARBA00004569"/>
    </source>
</evidence>
<evidence type="ECO:0000259" key="16">
    <source>
        <dbReference type="PROSITE" id="PS51324"/>
    </source>
</evidence>
<accession>R9PCE8</accession>
<dbReference type="InterPro" id="IPR039799">
    <property type="entry name" value="ALR/ERV"/>
</dbReference>
<organism evidence="17 18">
    <name type="scientific">Pseudozyma hubeiensis (strain SY62)</name>
    <name type="common">Yeast</name>
    <dbReference type="NCBI Taxonomy" id="1305764"/>
    <lineage>
        <taxon>Eukaryota</taxon>
        <taxon>Fungi</taxon>
        <taxon>Dikarya</taxon>
        <taxon>Basidiomycota</taxon>
        <taxon>Ustilaginomycotina</taxon>
        <taxon>Ustilaginomycetes</taxon>
        <taxon>Ustilaginales</taxon>
        <taxon>Ustilaginaceae</taxon>
        <taxon>Pseudozyma</taxon>
    </lineage>
</organism>
<dbReference type="SUPFAM" id="SSF69000">
    <property type="entry name" value="FAD-dependent thiol oxidase"/>
    <property type="match status" value="1"/>
</dbReference>
<keyword evidence="10 15" id="KW-1133">Transmembrane helix</keyword>
<comment type="catalytic activity">
    <reaction evidence="15">
        <text>2 R'C(R)SH + O2 = R'C(R)S-S(R)CR' + H2O2</text>
        <dbReference type="Rhea" id="RHEA:17357"/>
        <dbReference type="ChEBI" id="CHEBI:15379"/>
        <dbReference type="ChEBI" id="CHEBI:16240"/>
        <dbReference type="ChEBI" id="CHEBI:16520"/>
        <dbReference type="ChEBI" id="CHEBI:17412"/>
        <dbReference type="EC" id="1.8.3.2"/>
    </reaction>
</comment>
<dbReference type="GO" id="GO:0050660">
    <property type="term" value="F:flavin adenine dinucleotide binding"/>
    <property type="evidence" value="ECO:0007669"/>
    <property type="project" value="TreeGrafter"/>
</dbReference>
<feature type="transmembrane region" description="Helical" evidence="15">
    <location>
        <begin position="28"/>
        <end position="49"/>
    </location>
</feature>
<dbReference type="EMBL" id="DF238821">
    <property type="protein sequence ID" value="GAC98892.1"/>
    <property type="molecule type" value="Genomic_DNA"/>
</dbReference>
<dbReference type="Gene3D" id="4.10.320.60">
    <property type="match status" value="1"/>
</dbReference>
<comment type="function">
    <text evidence="2">Required for the assembly of the mitochondrial respiratory chain complex IV (CIV), also known as cytochrome c oxidase. May participate in merging the COX1 and COX2 assembly lines.</text>
</comment>
<dbReference type="FunFam" id="1.20.120.310:FF:000003">
    <property type="entry name" value="Sulfhydryl oxidase"/>
    <property type="match status" value="1"/>
</dbReference>
<evidence type="ECO:0000313" key="17">
    <source>
        <dbReference type="EMBL" id="GAC98892.1"/>
    </source>
</evidence>
<dbReference type="PANTHER" id="PTHR12645">
    <property type="entry name" value="ALR/ERV"/>
    <property type="match status" value="1"/>
</dbReference>
<dbReference type="GO" id="GO:0016971">
    <property type="term" value="F:flavin-dependent sulfhydryl oxidase activity"/>
    <property type="evidence" value="ECO:0007669"/>
    <property type="project" value="InterPro"/>
</dbReference>
<evidence type="ECO:0000256" key="9">
    <source>
        <dbReference type="ARBA" id="ARBA00022827"/>
    </source>
</evidence>
<reference evidence="18" key="1">
    <citation type="journal article" date="2013" name="Genome Announc.">
        <title>Draft genome sequence of the basidiomycetous yeast-like fungus Pseudozyma hubeiensis SY62, which produces an abundant amount of the biosurfactant mannosylerythritol lipids.</title>
        <authorList>
            <person name="Konishi M."/>
            <person name="Hatada Y."/>
            <person name="Horiuchi J."/>
        </authorList>
    </citation>
    <scope>NUCLEOTIDE SEQUENCE [LARGE SCALE GENOMIC DNA]</scope>
    <source>
        <strain evidence="18">SY62</strain>
    </source>
</reference>
<dbReference type="Proteomes" id="UP000014071">
    <property type="component" value="Unassembled WGS sequence"/>
</dbReference>
<keyword evidence="18" id="KW-1185">Reference proteome</keyword>
<evidence type="ECO:0000256" key="14">
    <source>
        <dbReference type="ARBA" id="ARBA00023157"/>
    </source>
</evidence>
<comment type="subcellular location">
    <subcellularLocation>
        <location evidence="3">Mitochondrion inner membrane</location>
        <topology evidence="3">Single-pass membrane protein</topology>
    </subcellularLocation>
    <subcellularLocation>
        <location evidence="4">Mitochondrion intermembrane space</location>
    </subcellularLocation>
</comment>
<protein>
    <recommendedName>
        <fullName evidence="15">Sulfhydryl oxidase</fullName>
        <ecNumber evidence="15">1.8.3.2</ecNumber>
    </recommendedName>
</protein>
<evidence type="ECO:0000256" key="12">
    <source>
        <dbReference type="ARBA" id="ARBA00023128"/>
    </source>
</evidence>
<gene>
    <name evidence="17" type="ORF">PHSY_006487</name>
</gene>
<evidence type="ECO:0000256" key="2">
    <source>
        <dbReference type="ARBA" id="ARBA00002490"/>
    </source>
</evidence>
<dbReference type="Pfam" id="PF04777">
    <property type="entry name" value="Evr1_Alr"/>
    <property type="match status" value="1"/>
</dbReference>
<keyword evidence="11 15" id="KW-0560">Oxidoreductase</keyword>
<comment type="similarity">
    <text evidence="5">Belongs to the COX16 family.</text>
</comment>
<keyword evidence="6 15" id="KW-0285">Flavoprotein</keyword>
<proteinExistence type="inferred from homology"/>
<keyword evidence="14" id="KW-1015">Disulfide bond</keyword>
<evidence type="ECO:0000256" key="15">
    <source>
        <dbReference type="RuleBase" id="RU371123"/>
    </source>
</evidence>
<dbReference type="GO" id="GO:0005758">
    <property type="term" value="C:mitochondrial intermembrane space"/>
    <property type="evidence" value="ECO:0007669"/>
    <property type="project" value="UniProtKB-SubCell"/>
</dbReference>
<dbReference type="eggNOG" id="KOG3355">
    <property type="taxonomic scope" value="Eukaryota"/>
</dbReference>
<dbReference type="RefSeq" id="XP_012192479.1">
    <property type="nucleotide sequence ID" value="XM_012337089.1"/>
</dbReference>
<sequence length="347" mass="37822">MPTFESKPLRKSNSLLARLAPQVRRRPLLFFGLPFLATMVGASFGLASLTQTRYDYNATKVQTISKEEELRMKKDRKRIDIREEYFKLQSKEDELDDWEPKRIDRPDGVADWGVAPTGYKSIQTEALSARDAENEKSKGFTADNVLSSSKQAQVVLGPDGKPCRACNSKLAFTAAMKGTKIPSAGTSSKDSSSGKAASTTGAAAVALPTAAIAATSSASTTCPPDGEELGRSAWTLLHSSAAYFPENPSAQQQSSMLALFRALPHIYPCHSCAEALGEEYRREDKEGGWEDRSLKLATAVRSGPSLRKWLCGIHNEVNQRLGKPTFPCTEAHLSERWLDGPTDGSCD</sequence>
<dbReference type="PANTHER" id="PTHR12645:SF0">
    <property type="entry name" value="FAD-LINKED SULFHYDRYL OXIDASE ALR"/>
    <property type="match status" value="1"/>
</dbReference>
<dbReference type="OrthoDB" id="17199at2759"/>
<dbReference type="EC" id="1.8.3.2" evidence="15"/>
<keyword evidence="7 15" id="KW-0812">Transmembrane</keyword>
<keyword evidence="13 15" id="KW-0472">Membrane</keyword>
<dbReference type="AlphaFoldDB" id="R9PCE8"/>
<evidence type="ECO:0000256" key="10">
    <source>
        <dbReference type="ARBA" id="ARBA00022989"/>
    </source>
</evidence>
<dbReference type="GO" id="GO:0005743">
    <property type="term" value="C:mitochondrial inner membrane"/>
    <property type="evidence" value="ECO:0007669"/>
    <property type="project" value="UniProtKB-SubCell"/>
</dbReference>